<feature type="signal peptide" evidence="2">
    <location>
        <begin position="1"/>
        <end position="22"/>
    </location>
</feature>
<sequence length="293" mass="32238">MAPSRNMIRGLFFFFTTAAVFAASAISQTTVTVSSQGQTSARPVLLLTGDSFTEQGTYPNLQGWVALLGSRYTRSVDVITRGLSGYNTRWFLKYVMPALEHEISAKAYTSPSLITVSLGTNDAVLVNGSSPEMHVPITDYKHNLAQIVRRFQKAAPSANILLITPPHIDDEARAKYASSRNDAKRGLLDRSDAATRKYSMACVEVANALKVPVLDLYTHFSSMPLATRNAMLVDGIHFNAAGYKVVDKQLRSKLQIDFPALVEPLETWQFPAASKWVTEDPWTSSDSSAVRNE</sequence>
<evidence type="ECO:0000256" key="1">
    <source>
        <dbReference type="ARBA" id="ARBA00022801"/>
    </source>
</evidence>
<evidence type="ECO:0000313" key="5">
    <source>
        <dbReference type="Proteomes" id="UP001165121"/>
    </source>
</evidence>
<feature type="domain" description="SGNH hydrolase-type esterase" evidence="3">
    <location>
        <begin position="49"/>
        <end position="245"/>
    </location>
</feature>
<dbReference type="EMBL" id="BSXT01019028">
    <property type="protein sequence ID" value="GMG17554.1"/>
    <property type="molecule type" value="Genomic_DNA"/>
</dbReference>
<evidence type="ECO:0000256" key="2">
    <source>
        <dbReference type="SAM" id="SignalP"/>
    </source>
</evidence>
<reference evidence="4" key="1">
    <citation type="submission" date="2023-04" db="EMBL/GenBank/DDBJ databases">
        <title>Phytophthora fragariaefolia NBRC 109709.</title>
        <authorList>
            <person name="Ichikawa N."/>
            <person name="Sato H."/>
            <person name="Tonouchi N."/>
        </authorList>
    </citation>
    <scope>NUCLEOTIDE SEQUENCE</scope>
    <source>
        <strain evidence="4">NBRC 109709</strain>
    </source>
</reference>
<dbReference type="InterPro" id="IPR045136">
    <property type="entry name" value="Iah1-like"/>
</dbReference>
<dbReference type="InterPro" id="IPR036514">
    <property type="entry name" value="SGNH_hydro_sf"/>
</dbReference>
<dbReference type="InterPro" id="IPR013830">
    <property type="entry name" value="SGNH_hydro"/>
</dbReference>
<keyword evidence="5" id="KW-1185">Reference proteome</keyword>
<dbReference type="CDD" id="cd01838">
    <property type="entry name" value="Isoamyl_acetate_hydrolase_like"/>
    <property type="match status" value="1"/>
</dbReference>
<proteinExistence type="predicted"/>
<name>A0A9W6YQP5_9STRA</name>
<evidence type="ECO:0000259" key="3">
    <source>
        <dbReference type="Pfam" id="PF13472"/>
    </source>
</evidence>
<dbReference type="FunFam" id="3.40.50.1110:FF:000002">
    <property type="entry name" value="isoamyl acetate-hydrolyzing esterase 1 homolog"/>
    <property type="match status" value="1"/>
</dbReference>
<evidence type="ECO:0000313" key="4">
    <source>
        <dbReference type="EMBL" id="GMG17554.1"/>
    </source>
</evidence>
<protein>
    <submittedName>
        <fullName evidence="4">Unnamed protein product</fullName>
    </submittedName>
</protein>
<keyword evidence="2" id="KW-0732">Signal</keyword>
<dbReference type="GO" id="GO:0016787">
    <property type="term" value="F:hydrolase activity"/>
    <property type="evidence" value="ECO:0007669"/>
    <property type="project" value="UniProtKB-KW"/>
</dbReference>
<dbReference type="Pfam" id="PF13472">
    <property type="entry name" value="Lipase_GDSL_2"/>
    <property type="match status" value="1"/>
</dbReference>
<dbReference type="OrthoDB" id="671439at2759"/>
<comment type="caution">
    <text evidence="4">The sequence shown here is derived from an EMBL/GenBank/DDBJ whole genome shotgun (WGS) entry which is preliminary data.</text>
</comment>
<organism evidence="4 5">
    <name type="scientific">Phytophthora fragariaefolia</name>
    <dbReference type="NCBI Taxonomy" id="1490495"/>
    <lineage>
        <taxon>Eukaryota</taxon>
        <taxon>Sar</taxon>
        <taxon>Stramenopiles</taxon>
        <taxon>Oomycota</taxon>
        <taxon>Peronosporomycetes</taxon>
        <taxon>Peronosporales</taxon>
        <taxon>Peronosporaceae</taxon>
        <taxon>Phytophthora</taxon>
    </lineage>
</organism>
<dbReference type="SUPFAM" id="SSF52266">
    <property type="entry name" value="SGNH hydrolase"/>
    <property type="match status" value="1"/>
</dbReference>
<dbReference type="PANTHER" id="PTHR14209">
    <property type="entry name" value="ISOAMYL ACETATE-HYDROLYZING ESTERASE 1"/>
    <property type="match status" value="1"/>
</dbReference>
<dbReference type="Proteomes" id="UP001165121">
    <property type="component" value="Unassembled WGS sequence"/>
</dbReference>
<dbReference type="AlphaFoldDB" id="A0A9W6YQP5"/>
<dbReference type="PANTHER" id="PTHR14209:SF19">
    <property type="entry name" value="ISOAMYL ACETATE-HYDROLYZING ESTERASE 1 HOMOLOG"/>
    <property type="match status" value="1"/>
</dbReference>
<accession>A0A9W6YQP5</accession>
<dbReference type="Gene3D" id="3.40.50.1110">
    <property type="entry name" value="SGNH hydrolase"/>
    <property type="match status" value="1"/>
</dbReference>
<feature type="chain" id="PRO_5040964662" evidence="2">
    <location>
        <begin position="23"/>
        <end position="293"/>
    </location>
</feature>
<gene>
    <name evidence="4" type="ORF">Pfra01_003021400</name>
</gene>
<keyword evidence="1" id="KW-0378">Hydrolase</keyword>